<reference evidence="2 3" key="1">
    <citation type="journal article" date="2019" name="Nat. Med.">
        <title>A library of human gut bacterial isolates paired with longitudinal multiomics data enables mechanistic microbiome research.</title>
        <authorList>
            <person name="Poyet M."/>
            <person name="Groussin M."/>
            <person name="Gibbons S.M."/>
            <person name="Avila-Pacheco J."/>
            <person name="Jiang X."/>
            <person name="Kearney S.M."/>
            <person name="Perrotta A.R."/>
            <person name="Berdy B."/>
            <person name="Zhao S."/>
            <person name="Lieberman T.D."/>
            <person name="Swanson P.K."/>
            <person name="Smith M."/>
            <person name="Roesemann S."/>
            <person name="Alexander J.E."/>
            <person name="Rich S.A."/>
            <person name="Livny J."/>
            <person name="Vlamakis H."/>
            <person name="Clish C."/>
            <person name="Bullock K."/>
            <person name="Deik A."/>
            <person name="Scott J."/>
            <person name="Pierce K.A."/>
            <person name="Xavier R.J."/>
            <person name="Alm E.J."/>
        </authorList>
    </citation>
    <scope>NUCLEOTIDE SEQUENCE [LARGE SCALE GENOMIC DNA]</scope>
    <source>
        <strain evidence="2 3">BIOML-A11</strain>
    </source>
</reference>
<accession>A0A6L5T7B5</accession>
<feature type="region of interest" description="Disordered" evidence="1">
    <location>
        <begin position="95"/>
        <end position="141"/>
    </location>
</feature>
<dbReference type="Proteomes" id="UP000479563">
    <property type="component" value="Unassembled WGS sequence"/>
</dbReference>
<dbReference type="AlphaFoldDB" id="A0A6L5T7B5"/>
<sequence length="141" mass="15820">MGIMDAFNAEDRTQIKVSSLYAMLKEGAKAEYLLNAVKCEVPYQYIVQMATGRSGELQDYKDTQLTPDSIKELQSNYDKLCADVQKYKEENKELLQSLEQAQNASKVDPTSDVDEQAAPETSDSINDTEGGTPTRRKRKLT</sequence>
<gene>
    <name evidence="2" type="ORF">GKE07_07735</name>
</gene>
<dbReference type="EMBL" id="WKQP01000010">
    <property type="protein sequence ID" value="MSC60087.1"/>
    <property type="molecule type" value="Genomic_DNA"/>
</dbReference>
<proteinExistence type="predicted"/>
<dbReference type="RefSeq" id="WP_154266906.1">
    <property type="nucleotide sequence ID" value="NZ_WKQP01000010.1"/>
</dbReference>
<name>A0A6L5T7B5_9FIRM</name>
<protein>
    <submittedName>
        <fullName evidence="2">Uncharacterized protein</fullName>
    </submittedName>
</protein>
<feature type="compositionally biased region" description="Polar residues" evidence="1">
    <location>
        <begin position="119"/>
        <end position="131"/>
    </location>
</feature>
<organism evidence="2 3">
    <name type="scientific">Agathobacter rectalis</name>
    <dbReference type="NCBI Taxonomy" id="39491"/>
    <lineage>
        <taxon>Bacteria</taxon>
        <taxon>Bacillati</taxon>
        <taxon>Bacillota</taxon>
        <taxon>Clostridia</taxon>
        <taxon>Lachnospirales</taxon>
        <taxon>Lachnospiraceae</taxon>
        <taxon>Agathobacter</taxon>
    </lineage>
</organism>
<comment type="caution">
    <text evidence="2">The sequence shown here is derived from an EMBL/GenBank/DDBJ whole genome shotgun (WGS) entry which is preliminary data.</text>
</comment>
<evidence type="ECO:0000256" key="1">
    <source>
        <dbReference type="SAM" id="MobiDB-lite"/>
    </source>
</evidence>
<evidence type="ECO:0000313" key="2">
    <source>
        <dbReference type="EMBL" id="MSC60087.1"/>
    </source>
</evidence>
<evidence type="ECO:0000313" key="3">
    <source>
        <dbReference type="Proteomes" id="UP000479563"/>
    </source>
</evidence>